<dbReference type="Proteomes" id="UP000005546">
    <property type="component" value="Unassembled WGS sequence"/>
</dbReference>
<dbReference type="InterPro" id="IPR018873">
    <property type="entry name" value="KilA-N_DNA-bd_domain"/>
</dbReference>
<comment type="caution">
    <text evidence="2">The sequence shown here is derived from an EMBL/GenBank/DDBJ whole genome shotgun (WGS) entry which is preliminary data.</text>
</comment>
<proteinExistence type="predicted"/>
<name>F3QRZ0_9BACT</name>
<dbReference type="Pfam" id="PF10543">
    <property type="entry name" value="ORF6N"/>
    <property type="match status" value="1"/>
</dbReference>
<keyword evidence="3" id="KW-1185">Reference proteome</keyword>
<dbReference type="AlphaFoldDB" id="F3QRZ0"/>
<protein>
    <recommendedName>
        <fullName evidence="1">KilA-N DNA-binding domain-containing protein</fullName>
    </recommendedName>
</protein>
<evidence type="ECO:0000313" key="3">
    <source>
        <dbReference type="Proteomes" id="UP000005546"/>
    </source>
</evidence>
<accession>F3QRZ0</accession>
<feature type="domain" description="KilA-N DNA-binding" evidence="1">
    <location>
        <begin position="1"/>
        <end position="59"/>
    </location>
</feature>
<sequence>MNEAVKNNPDKFPPTYMFRLTREEMIFLRSKNPTVKISSKSRALPAVFTERGLYMLATILKSKKAVNATFAICKTG</sequence>
<evidence type="ECO:0000259" key="1">
    <source>
        <dbReference type="Pfam" id="PF10543"/>
    </source>
</evidence>
<reference evidence="2 3" key="1">
    <citation type="submission" date="2011-02" db="EMBL/GenBank/DDBJ databases">
        <authorList>
            <person name="Weinstock G."/>
            <person name="Sodergren E."/>
            <person name="Clifton S."/>
            <person name="Fulton L."/>
            <person name="Fulton B."/>
            <person name="Courtney L."/>
            <person name="Fronick C."/>
            <person name="Harrison M."/>
            <person name="Strong C."/>
            <person name="Farmer C."/>
            <person name="Delahaunty K."/>
            <person name="Markovic C."/>
            <person name="Hall O."/>
            <person name="Minx P."/>
            <person name="Tomlinson C."/>
            <person name="Mitreva M."/>
            <person name="Hou S."/>
            <person name="Chen J."/>
            <person name="Wollam A."/>
            <person name="Pepin K.H."/>
            <person name="Johnson M."/>
            <person name="Bhonagiri V."/>
            <person name="Zhang X."/>
            <person name="Suruliraj S."/>
            <person name="Warren W."/>
            <person name="Chinwalla A."/>
            <person name="Mardis E.R."/>
            <person name="Wilson R.K."/>
        </authorList>
    </citation>
    <scope>NUCLEOTIDE SEQUENCE [LARGE SCALE GENOMIC DNA]</scope>
    <source>
        <strain evidence="2 3">YIT 11841</strain>
    </source>
</reference>
<dbReference type="EMBL" id="AFBR01000024">
    <property type="protein sequence ID" value="EGG55553.1"/>
    <property type="molecule type" value="Genomic_DNA"/>
</dbReference>
<gene>
    <name evidence="2" type="ORF">HMPREF9442_00945</name>
</gene>
<organism evidence="2 3">
    <name type="scientific">Paraprevotella xylaniphila YIT 11841</name>
    <dbReference type="NCBI Taxonomy" id="762982"/>
    <lineage>
        <taxon>Bacteria</taxon>
        <taxon>Pseudomonadati</taxon>
        <taxon>Bacteroidota</taxon>
        <taxon>Bacteroidia</taxon>
        <taxon>Bacteroidales</taxon>
        <taxon>Prevotellaceae</taxon>
        <taxon>Paraprevotella</taxon>
    </lineage>
</organism>
<dbReference type="RefSeq" id="WP_008625653.1">
    <property type="nucleotide sequence ID" value="NZ_GL883827.1"/>
</dbReference>
<dbReference type="STRING" id="762982.HMPREF9442_00945"/>
<evidence type="ECO:0000313" key="2">
    <source>
        <dbReference type="EMBL" id="EGG55553.1"/>
    </source>
</evidence>
<dbReference type="HOGENOM" id="CLU_2651180_0_0_10"/>